<proteinExistence type="predicted"/>
<dbReference type="Proteomes" id="UP000504635">
    <property type="component" value="Unplaced"/>
</dbReference>
<protein>
    <submittedName>
        <fullName evidence="2">Uncharacterized protein LOC115882305 isoform X3</fullName>
    </submittedName>
</protein>
<dbReference type="GO" id="GO:0006368">
    <property type="term" value="P:transcription elongation by RNA polymerase II"/>
    <property type="evidence" value="ECO:0007669"/>
    <property type="project" value="InterPro"/>
</dbReference>
<dbReference type="AlphaFoldDB" id="A0A6J2XYK0"/>
<accession>A0A6J2XYK0</accession>
<dbReference type="GeneID" id="115882305"/>
<organism evidence="1 2">
    <name type="scientific">Sitophilus oryzae</name>
    <name type="common">Rice weevil</name>
    <name type="synonym">Curculio oryzae</name>
    <dbReference type="NCBI Taxonomy" id="7048"/>
    <lineage>
        <taxon>Eukaryota</taxon>
        <taxon>Metazoa</taxon>
        <taxon>Ecdysozoa</taxon>
        <taxon>Arthropoda</taxon>
        <taxon>Hexapoda</taxon>
        <taxon>Insecta</taxon>
        <taxon>Pterygota</taxon>
        <taxon>Neoptera</taxon>
        <taxon>Endopterygota</taxon>
        <taxon>Coleoptera</taxon>
        <taxon>Polyphaga</taxon>
        <taxon>Cucujiformia</taxon>
        <taxon>Curculionidae</taxon>
        <taxon>Dryophthorinae</taxon>
        <taxon>Sitophilus</taxon>
    </lineage>
</organism>
<evidence type="ECO:0000313" key="1">
    <source>
        <dbReference type="Proteomes" id="UP000504635"/>
    </source>
</evidence>
<dbReference type="GO" id="GO:0005634">
    <property type="term" value="C:nucleus"/>
    <property type="evidence" value="ECO:0007669"/>
    <property type="project" value="InterPro"/>
</dbReference>
<gene>
    <name evidence="2" type="primary">LOC115882305</name>
</gene>
<dbReference type="InterPro" id="IPR026213">
    <property type="entry name" value="GRINL1"/>
</dbReference>
<dbReference type="GO" id="GO:0003711">
    <property type="term" value="F:transcription elongation factor activity"/>
    <property type="evidence" value="ECO:0007669"/>
    <property type="project" value="InterPro"/>
</dbReference>
<evidence type="ECO:0000313" key="2">
    <source>
        <dbReference type="RefSeq" id="XP_030756151.1"/>
    </source>
</evidence>
<dbReference type="Pfam" id="PF15328">
    <property type="entry name" value="GCOM2"/>
    <property type="match status" value="1"/>
</dbReference>
<keyword evidence="1" id="KW-1185">Reference proteome</keyword>
<name>A0A6J2XYK0_SITOR</name>
<dbReference type="RefSeq" id="XP_030756151.1">
    <property type="nucleotide sequence ID" value="XM_030900291.1"/>
</dbReference>
<sequence>MNRIPGINDDIHLNFITDSGLADLMNHAQKLLQNKKLIQALPDNGRHIRSRLEKLLLEAHQRRFWICLEELHSIFEYNAKRREYVERWMRNFDVNNQEEIELDKITQDCKRSRSLPRYIPNYYHYTVCRPSR</sequence>
<reference evidence="2" key="1">
    <citation type="submission" date="2025-08" db="UniProtKB">
        <authorList>
            <consortium name="RefSeq"/>
        </authorList>
    </citation>
    <scope>IDENTIFICATION</scope>
    <source>
        <tissue evidence="2">Gonads</tissue>
    </source>
</reference>